<proteinExistence type="predicted"/>
<dbReference type="Pfam" id="PF13649">
    <property type="entry name" value="Methyltransf_25"/>
    <property type="match status" value="1"/>
</dbReference>
<dbReference type="Proteomes" id="UP000789759">
    <property type="component" value="Unassembled WGS sequence"/>
</dbReference>
<protein>
    <submittedName>
        <fullName evidence="2">21325_t:CDS:1</fullName>
    </submittedName>
</protein>
<dbReference type="InterPro" id="IPR041698">
    <property type="entry name" value="Methyltransf_25"/>
</dbReference>
<dbReference type="EMBL" id="CAJVQA010000600">
    <property type="protein sequence ID" value="CAG8482297.1"/>
    <property type="molecule type" value="Genomic_DNA"/>
</dbReference>
<reference evidence="2" key="1">
    <citation type="submission" date="2021-06" db="EMBL/GenBank/DDBJ databases">
        <authorList>
            <person name="Kallberg Y."/>
            <person name="Tangrot J."/>
            <person name="Rosling A."/>
        </authorList>
    </citation>
    <scope>NUCLEOTIDE SEQUENCE</scope>
    <source>
        <strain evidence="2">FL966</strain>
    </source>
</reference>
<dbReference type="CDD" id="cd02440">
    <property type="entry name" value="AdoMet_MTases"/>
    <property type="match status" value="1"/>
</dbReference>
<dbReference type="PANTHER" id="PTHR43591">
    <property type="entry name" value="METHYLTRANSFERASE"/>
    <property type="match status" value="1"/>
</dbReference>
<sequence>MGRASSKAHSTDEKREVDYYQSLNIDFDQLDGARERLSLQHDILREIFYGNFSSPINNLLQAGDAKVLNIGCGNGVWLFEMNSDFPDSFLVGIDKSPQLFPQSKPSNVQFVISDMQKGLPFQSDSFDFIYMRFLALNFRDSEWDNLIKESIRVLKPGCWLEITDVETDVKNPGPCTTKMTNEAIKFLSKRSINPQVIFLTEEFIKSCNTHNIQHMERYLPLEAWELNIKTWAKL</sequence>
<name>A0A9N8ZDK5_9GLOM</name>
<dbReference type="PANTHER" id="PTHR43591:SF24">
    <property type="entry name" value="2-METHOXY-6-POLYPRENYL-1,4-BENZOQUINOL METHYLASE, MITOCHONDRIAL"/>
    <property type="match status" value="1"/>
</dbReference>
<dbReference type="AlphaFoldDB" id="A0A9N8ZDK5"/>
<evidence type="ECO:0000259" key="1">
    <source>
        <dbReference type="Pfam" id="PF13649"/>
    </source>
</evidence>
<dbReference type="InterPro" id="IPR029063">
    <property type="entry name" value="SAM-dependent_MTases_sf"/>
</dbReference>
<comment type="caution">
    <text evidence="2">The sequence shown here is derived from an EMBL/GenBank/DDBJ whole genome shotgun (WGS) entry which is preliminary data.</text>
</comment>
<feature type="domain" description="Methyltransferase" evidence="1">
    <location>
        <begin position="67"/>
        <end position="157"/>
    </location>
</feature>
<organism evidence="2 3">
    <name type="scientific">Cetraspora pellucida</name>
    <dbReference type="NCBI Taxonomy" id="1433469"/>
    <lineage>
        <taxon>Eukaryota</taxon>
        <taxon>Fungi</taxon>
        <taxon>Fungi incertae sedis</taxon>
        <taxon>Mucoromycota</taxon>
        <taxon>Glomeromycotina</taxon>
        <taxon>Glomeromycetes</taxon>
        <taxon>Diversisporales</taxon>
        <taxon>Gigasporaceae</taxon>
        <taxon>Cetraspora</taxon>
    </lineage>
</organism>
<dbReference type="OrthoDB" id="184880at2759"/>
<dbReference type="GO" id="GO:0008168">
    <property type="term" value="F:methyltransferase activity"/>
    <property type="evidence" value="ECO:0007669"/>
    <property type="project" value="TreeGrafter"/>
</dbReference>
<evidence type="ECO:0000313" key="3">
    <source>
        <dbReference type="Proteomes" id="UP000789759"/>
    </source>
</evidence>
<keyword evidence="3" id="KW-1185">Reference proteome</keyword>
<gene>
    <name evidence="2" type="ORF">CPELLU_LOCUS1579</name>
</gene>
<accession>A0A9N8ZDK5</accession>
<evidence type="ECO:0000313" key="2">
    <source>
        <dbReference type="EMBL" id="CAG8482297.1"/>
    </source>
</evidence>
<dbReference type="SUPFAM" id="SSF53335">
    <property type="entry name" value="S-adenosyl-L-methionine-dependent methyltransferases"/>
    <property type="match status" value="1"/>
</dbReference>
<dbReference type="Gene3D" id="3.40.50.150">
    <property type="entry name" value="Vaccinia Virus protein VP39"/>
    <property type="match status" value="1"/>
</dbReference>